<evidence type="ECO:0000259" key="1">
    <source>
        <dbReference type="Pfam" id="PF02627"/>
    </source>
</evidence>
<dbReference type="InterPro" id="IPR003779">
    <property type="entry name" value="CMD-like"/>
</dbReference>
<dbReference type="PANTHER" id="PTHR34846:SF11">
    <property type="entry name" value="4-CARBOXYMUCONOLACTONE DECARBOXYLASE FAMILY PROTEIN (AFU_ORTHOLOGUE AFUA_6G11590)"/>
    <property type="match status" value="1"/>
</dbReference>
<sequence length="188" mass="20675">MARIPYPEFAPDFDMPTPIYGSPHDATLLNVFRVLGHSPALLTAVANIGHTQLTEGRLSDPDRELVILAAGRCFGADYVWAQHEQLAAEFGLRADQLTALRERRLTADCFDGPQRDLLAFVSAVAATARVEDTLFQRVRERHGDRGVVEIIALTGVYFLVSRITTTLDVDIDSRELDSALSAAGRPQD</sequence>
<dbReference type="Pfam" id="PF02627">
    <property type="entry name" value="CMD"/>
    <property type="match status" value="1"/>
</dbReference>
<feature type="domain" description="Carboxymuconolactone decarboxylase-like" evidence="1">
    <location>
        <begin position="39"/>
        <end position="103"/>
    </location>
</feature>
<reference evidence="3" key="1">
    <citation type="journal article" date="2019" name="Int. J. Syst. Evol. Microbiol.">
        <title>The Global Catalogue of Microorganisms (GCM) 10K type strain sequencing project: providing services to taxonomists for standard genome sequencing and annotation.</title>
        <authorList>
            <consortium name="The Broad Institute Genomics Platform"/>
            <consortium name="The Broad Institute Genome Sequencing Center for Infectious Disease"/>
            <person name="Wu L."/>
            <person name="Ma J."/>
        </authorList>
    </citation>
    <scope>NUCLEOTIDE SEQUENCE [LARGE SCALE GENOMIC DNA]</scope>
    <source>
        <strain evidence="3">PCU 347</strain>
    </source>
</reference>
<organism evidence="2 3">
    <name type="scientific">Streptomyces andamanensis</name>
    <dbReference type="NCBI Taxonomy" id="1565035"/>
    <lineage>
        <taxon>Bacteria</taxon>
        <taxon>Bacillati</taxon>
        <taxon>Actinomycetota</taxon>
        <taxon>Actinomycetes</taxon>
        <taxon>Kitasatosporales</taxon>
        <taxon>Streptomycetaceae</taxon>
        <taxon>Streptomyces</taxon>
    </lineage>
</organism>
<keyword evidence="3" id="KW-1185">Reference proteome</keyword>
<gene>
    <name evidence="2" type="ORF">ACFPC0_03685</name>
</gene>
<dbReference type="EMBL" id="JBHSDP010000005">
    <property type="protein sequence ID" value="MFC4326946.1"/>
    <property type="molecule type" value="Genomic_DNA"/>
</dbReference>
<dbReference type="RefSeq" id="WP_018565721.1">
    <property type="nucleotide sequence ID" value="NZ_JBHSDP010000005.1"/>
</dbReference>
<proteinExistence type="predicted"/>
<name>A0ABV8T8M1_9ACTN</name>
<evidence type="ECO:0000313" key="2">
    <source>
        <dbReference type="EMBL" id="MFC4326946.1"/>
    </source>
</evidence>
<protein>
    <submittedName>
        <fullName evidence="2">Carboxymuconolactone decarboxylase family protein</fullName>
    </submittedName>
</protein>
<dbReference type="SUPFAM" id="SSF69118">
    <property type="entry name" value="AhpD-like"/>
    <property type="match status" value="1"/>
</dbReference>
<comment type="caution">
    <text evidence="2">The sequence shown here is derived from an EMBL/GenBank/DDBJ whole genome shotgun (WGS) entry which is preliminary data.</text>
</comment>
<accession>A0ABV8T8M1</accession>
<dbReference type="Proteomes" id="UP001595824">
    <property type="component" value="Unassembled WGS sequence"/>
</dbReference>
<evidence type="ECO:0000313" key="3">
    <source>
        <dbReference type="Proteomes" id="UP001595824"/>
    </source>
</evidence>
<dbReference type="InterPro" id="IPR029032">
    <property type="entry name" value="AhpD-like"/>
</dbReference>
<dbReference type="PANTHER" id="PTHR34846">
    <property type="entry name" value="4-CARBOXYMUCONOLACTONE DECARBOXYLASE FAMILY PROTEIN (AFU_ORTHOLOGUE AFUA_6G11590)"/>
    <property type="match status" value="1"/>
</dbReference>
<dbReference type="Gene3D" id="1.20.1290.10">
    <property type="entry name" value="AhpD-like"/>
    <property type="match status" value="1"/>
</dbReference>